<accession>A0ABU3VY05</accession>
<dbReference type="RefSeq" id="WP_316973784.1">
    <property type="nucleotide sequence ID" value="NZ_JAWIIJ010000006.1"/>
</dbReference>
<dbReference type="EMBL" id="JAWIIJ010000006">
    <property type="protein sequence ID" value="MDV2079169.1"/>
    <property type="molecule type" value="Genomic_DNA"/>
</dbReference>
<organism evidence="1 2">
    <name type="scientific">Marinobacter xestospongiae</name>
    <dbReference type="NCBI Taxonomy" id="994319"/>
    <lineage>
        <taxon>Bacteria</taxon>
        <taxon>Pseudomonadati</taxon>
        <taxon>Pseudomonadota</taxon>
        <taxon>Gammaproteobacteria</taxon>
        <taxon>Pseudomonadales</taxon>
        <taxon>Marinobacteraceae</taxon>
        <taxon>Marinobacter</taxon>
    </lineage>
</organism>
<evidence type="ECO:0008006" key="3">
    <source>
        <dbReference type="Google" id="ProtNLM"/>
    </source>
</evidence>
<reference evidence="1 2" key="1">
    <citation type="submission" date="2023-10" db="EMBL/GenBank/DDBJ databases">
        <title>Characteristics and mechanism of a salt-tolerant marine origin heterotrophic nitrifying- aerobic denitrifying bacteria Marinobacter xestospongiae HN1.</title>
        <authorList>
            <person name="Qi R."/>
        </authorList>
    </citation>
    <scope>NUCLEOTIDE SEQUENCE [LARGE SCALE GENOMIC DNA]</scope>
    <source>
        <strain evidence="1 2">HN1</strain>
    </source>
</reference>
<gene>
    <name evidence="1" type="ORF">RYS15_10740</name>
</gene>
<protein>
    <recommendedName>
        <fullName evidence="3">Peptidase C39 family protein</fullName>
    </recommendedName>
</protein>
<proteinExistence type="predicted"/>
<evidence type="ECO:0000313" key="2">
    <source>
        <dbReference type="Proteomes" id="UP001269819"/>
    </source>
</evidence>
<keyword evidence="2" id="KW-1185">Reference proteome</keyword>
<evidence type="ECO:0000313" key="1">
    <source>
        <dbReference type="EMBL" id="MDV2079169.1"/>
    </source>
</evidence>
<sequence>MKAVIQQEPTGCGIAASAALAGVTYDEARAVASSLGIQAADQTLWSETHHVRCLLDAMGIAVSPVEQPFESWDALPDRALLSIKWRREAGRQFWHWVVFVRDEQGARVLDSKKALVNNTRRDFGRMRPKWSIAVLDQ</sequence>
<name>A0ABU3VY05_9GAMM</name>
<dbReference type="Proteomes" id="UP001269819">
    <property type="component" value="Unassembled WGS sequence"/>
</dbReference>
<comment type="caution">
    <text evidence="1">The sequence shown here is derived from an EMBL/GenBank/DDBJ whole genome shotgun (WGS) entry which is preliminary data.</text>
</comment>